<dbReference type="InterPro" id="IPR005064">
    <property type="entry name" value="BUG"/>
</dbReference>
<dbReference type="PIRSF" id="PIRSF017082">
    <property type="entry name" value="YflP"/>
    <property type="match status" value="1"/>
</dbReference>
<reference evidence="3" key="1">
    <citation type="submission" date="2019-04" db="EMBL/GenBank/DDBJ databases">
        <title>Whole genome sequencing of cave bacteria.</title>
        <authorList>
            <person name="Gan H.M."/>
            <person name="Barton H."/>
            <person name="Savka M.A."/>
        </authorList>
    </citation>
    <scope>NUCLEOTIDE SEQUENCE [LARGE SCALE GENOMIC DNA]</scope>
    <source>
        <strain evidence="3">LC387</strain>
    </source>
</reference>
<dbReference type="OrthoDB" id="8124733at2"/>
<dbReference type="SUPFAM" id="SSF53850">
    <property type="entry name" value="Periplasmic binding protein-like II"/>
    <property type="match status" value="1"/>
</dbReference>
<dbReference type="AlphaFoldDB" id="A0A4U6BMR2"/>
<dbReference type="InterPro" id="IPR042100">
    <property type="entry name" value="Bug_dom1"/>
</dbReference>
<comment type="caution">
    <text evidence="3">The sequence shown here is derived from an EMBL/GenBank/DDBJ whole genome shotgun (WGS) entry which is preliminary data.</text>
</comment>
<dbReference type="PANTHER" id="PTHR42928:SF5">
    <property type="entry name" value="BLR1237 PROTEIN"/>
    <property type="match status" value="1"/>
</dbReference>
<evidence type="ECO:0000313" key="4">
    <source>
        <dbReference type="Proteomes" id="UP000034832"/>
    </source>
</evidence>
<evidence type="ECO:0000313" key="3">
    <source>
        <dbReference type="EMBL" id="TKT69974.1"/>
    </source>
</evidence>
<dbReference type="EMBL" id="LBIA02000001">
    <property type="protein sequence ID" value="TKT69974.1"/>
    <property type="molecule type" value="Genomic_DNA"/>
</dbReference>
<dbReference type="CDD" id="cd07012">
    <property type="entry name" value="PBP2_Bug_TTT"/>
    <property type="match status" value="1"/>
</dbReference>
<dbReference type="Gene3D" id="3.40.190.10">
    <property type="entry name" value="Periplasmic binding protein-like II"/>
    <property type="match status" value="1"/>
</dbReference>
<gene>
    <name evidence="3" type="ORF">YH63_000230</name>
</gene>
<dbReference type="Proteomes" id="UP000034832">
    <property type="component" value="Unassembled WGS sequence"/>
</dbReference>
<feature type="chain" id="PRO_5020894761" evidence="2">
    <location>
        <begin position="32"/>
        <end position="330"/>
    </location>
</feature>
<keyword evidence="4" id="KW-1185">Reference proteome</keyword>
<evidence type="ECO:0000256" key="1">
    <source>
        <dbReference type="ARBA" id="ARBA00006987"/>
    </source>
</evidence>
<proteinExistence type="inferred from homology"/>
<sequence>MAYRSVTTYRTVLKTGLAAAAFAAVCGVAMAQEYPIKPITLIVPWPAGGSTDISMRAIAESASKILGQPVVVDNKAGGGGTVGPATMAAAAKPDGYTISQIPITVFRLPLMQDVSWNPEKDFTYIVHLTGYTFGVTTNAESQFKTWKDVVDFAKANPGKVTYATPGAGTSLHIGMEQIAGKAGIKLTQVPFKGGAETNAAVLGNHTMLQADSTGWRPLVDAGKLRLLMVWTSKRSPNFPDAPTLKELGYDMVYDSPFGIAGPKGMDPKIVAKLHDAFKKAIEDPAVIATLAKFDMVANYKNTEEYKKFVAEVTNSERKVIDTLGLAKKTN</sequence>
<organism evidence="3 4">
    <name type="scientific">Afipia massiliensis</name>
    <dbReference type="NCBI Taxonomy" id="211460"/>
    <lineage>
        <taxon>Bacteria</taxon>
        <taxon>Pseudomonadati</taxon>
        <taxon>Pseudomonadota</taxon>
        <taxon>Alphaproteobacteria</taxon>
        <taxon>Hyphomicrobiales</taxon>
        <taxon>Nitrobacteraceae</taxon>
        <taxon>Afipia</taxon>
    </lineage>
</organism>
<comment type="similarity">
    <text evidence="1">Belongs to the UPF0065 (bug) family.</text>
</comment>
<dbReference type="Gene3D" id="3.40.190.150">
    <property type="entry name" value="Bordetella uptake gene, domain 1"/>
    <property type="match status" value="1"/>
</dbReference>
<dbReference type="STRING" id="211460.YH63_18620"/>
<feature type="signal peptide" evidence="2">
    <location>
        <begin position="1"/>
        <end position="31"/>
    </location>
</feature>
<dbReference type="Pfam" id="PF03401">
    <property type="entry name" value="TctC"/>
    <property type="match status" value="1"/>
</dbReference>
<name>A0A4U6BMR2_9BRAD</name>
<accession>A0A4U6BMR2</accession>
<evidence type="ECO:0000256" key="2">
    <source>
        <dbReference type="SAM" id="SignalP"/>
    </source>
</evidence>
<keyword evidence="2" id="KW-0732">Signal</keyword>
<dbReference type="PANTHER" id="PTHR42928">
    <property type="entry name" value="TRICARBOXYLATE-BINDING PROTEIN"/>
    <property type="match status" value="1"/>
</dbReference>
<protein>
    <submittedName>
        <fullName evidence="3">Tripartite tricarboxylate transporter substrate binding protein</fullName>
    </submittedName>
</protein>